<feature type="domain" description="SCP" evidence="2">
    <location>
        <begin position="33"/>
        <end position="151"/>
    </location>
</feature>
<comment type="caution">
    <text evidence="3">The sequence shown here is derived from an EMBL/GenBank/DDBJ whole genome shotgun (WGS) entry which is preliminary data.</text>
</comment>
<sequence>MSRLTAVVCSTLMFACLVPQANAAPDFREEVVALTNAERAKVGCAALTRNDALDQAAQGHGADMAEKNYFSHTGKDGSSPFDRIARAGYPKNTGQAENIAAGYTTPSAVVVGWMNSAGHKKNMLNCSYKSIGVGYAHNANAQWRHYWVQTFGTR</sequence>
<dbReference type="PANTHER" id="PTHR31157:SF1">
    <property type="entry name" value="SCP DOMAIN-CONTAINING PROTEIN"/>
    <property type="match status" value="1"/>
</dbReference>
<name>A0A316HX24_9PSEU</name>
<feature type="signal peptide" evidence="1">
    <location>
        <begin position="1"/>
        <end position="23"/>
    </location>
</feature>
<accession>A0A316HX24</accession>
<dbReference type="SUPFAM" id="SSF55797">
    <property type="entry name" value="PR-1-like"/>
    <property type="match status" value="1"/>
</dbReference>
<dbReference type="InterPro" id="IPR014044">
    <property type="entry name" value="CAP_dom"/>
</dbReference>
<gene>
    <name evidence="3" type="ORF">C8D88_11284</name>
</gene>
<dbReference type="InterPro" id="IPR035940">
    <property type="entry name" value="CAP_sf"/>
</dbReference>
<dbReference type="PROSITE" id="PS51257">
    <property type="entry name" value="PROKAR_LIPOPROTEIN"/>
    <property type="match status" value="1"/>
</dbReference>
<dbReference type="AlphaFoldDB" id="A0A316HX24"/>
<dbReference type="PANTHER" id="PTHR31157">
    <property type="entry name" value="SCP DOMAIN-CONTAINING PROTEIN"/>
    <property type="match status" value="1"/>
</dbReference>
<feature type="chain" id="PRO_5016415743" description="SCP domain-containing protein" evidence="1">
    <location>
        <begin position="24"/>
        <end position="154"/>
    </location>
</feature>
<dbReference type="Pfam" id="PF00188">
    <property type="entry name" value="CAP"/>
    <property type="match status" value="1"/>
</dbReference>
<dbReference type="EMBL" id="QGHB01000012">
    <property type="protein sequence ID" value="PWK82834.1"/>
    <property type="molecule type" value="Genomic_DNA"/>
</dbReference>
<dbReference type="RefSeq" id="WP_211337615.1">
    <property type="nucleotide sequence ID" value="NZ_QGHB01000012.1"/>
</dbReference>
<organism evidence="3 4">
    <name type="scientific">Lentzea atacamensis</name>
    <dbReference type="NCBI Taxonomy" id="531938"/>
    <lineage>
        <taxon>Bacteria</taxon>
        <taxon>Bacillati</taxon>
        <taxon>Actinomycetota</taxon>
        <taxon>Actinomycetes</taxon>
        <taxon>Pseudonocardiales</taxon>
        <taxon>Pseudonocardiaceae</taxon>
        <taxon>Lentzea</taxon>
    </lineage>
</organism>
<keyword evidence="1" id="KW-0732">Signal</keyword>
<evidence type="ECO:0000256" key="1">
    <source>
        <dbReference type="SAM" id="SignalP"/>
    </source>
</evidence>
<protein>
    <recommendedName>
        <fullName evidence="2">SCP domain-containing protein</fullName>
    </recommendedName>
</protein>
<reference evidence="3 4" key="1">
    <citation type="submission" date="2018-05" db="EMBL/GenBank/DDBJ databases">
        <title>Genomic Encyclopedia of Type Strains, Phase IV (KMG-IV): sequencing the most valuable type-strain genomes for metagenomic binning, comparative biology and taxonomic classification.</title>
        <authorList>
            <person name="Goeker M."/>
        </authorList>
    </citation>
    <scope>NUCLEOTIDE SEQUENCE [LARGE SCALE GENOMIC DNA]</scope>
    <source>
        <strain evidence="3 4">DSM 45480</strain>
    </source>
</reference>
<proteinExistence type="predicted"/>
<dbReference type="Proteomes" id="UP000246005">
    <property type="component" value="Unassembled WGS sequence"/>
</dbReference>
<dbReference type="Gene3D" id="3.40.33.10">
    <property type="entry name" value="CAP"/>
    <property type="match status" value="1"/>
</dbReference>
<evidence type="ECO:0000259" key="2">
    <source>
        <dbReference type="Pfam" id="PF00188"/>
    </source>
</evidence>
<evidence type="ECO:0000313" key="3">
    <source>
        <dbReference type="EMBL" id="PWK82834.1"/>
    </source>
</evidence>
<evidence type="ECO:0000313" key="4">
    <source>
        <dbReference type="Proteomes" id="UP000246005"/>
    </source>
</evidence>
<dbReference type="CDD" id="cd05379">
    <property type="entry name" value="CAP_bacterial"/>
    <property type="match status" value="1"/>
</dbReference>